<evidence type="ECO:0000256" key="7">
    <source>
        <dbReference type="ARBA" id="ARBA00023274"/>
    </source>
</evidence>
<evidence type="ECO:0000256" key="4">
    <source>
        <dbReference type="ARBA" id="ARBA00022552"/>
    </source>
</evidence>
<keyword evidence="5" id="KW-0175">Coiled coil</keyword>
<keyword evidence="7 9" id="KW-0687">Ribonucleoprotein</keyword>
<feature type="region of interest" description="Disordered" evidence="10">
    <location>
        <begin position="42"/>
        <end position="146"/>
    </location>
</feature>
<keyword evidence="3 9" id="KW-0690">Ribosome biogenesis</keyword>
<evidence type="ECO:0000256" key="1">
    <source>
        <dbReference type="ARBA" id="ARBA00004604"/>
    </source>
</evidence>
<evidence type="ECO:0000256" key="10">
    <source>
        <dbReference type="SAM" id="MobiDB-lite"/>
    </source>
</evidence>
<organism evidence="11 12">
    <name type="scientific">Wickerhamomyces mucosus</name>
    <dbReference type="NCBI Taxonomy" id="1378264"/>
    <lineage>
        <taxon>Eukaryota</taxon>
        <taxon>Fungi</taxon>
        <taxon>Dikarya</taxon>
        <taxon>Ascomycota</taxon>
        <taxon>Saccharomycotina</taxon>
        <taxon>Saccharomycetes</taxon>
        <taxon>Phaffomycetales</taxon>
        <taxon>Wickerhamomycetaceae</taxon>
        <taxon>Wickerhamomyces</taxon>
    </lineage>
</organism>
<name>A0A9P8T6V8_9ASCO</name>
<comment type="similarity">
    <text evidence="2 9">Belongs to the RRP36 family.</text>
</comment>
<sequence length="300" mass="35715">MAKKHLKPVFNDDYDDDLDNVLNQDFANEQESEDEFATLSFGALKSAQTQMDQEDAQEKQNKKKSKGKRIIDNKLHNNQYKKNDKRDSYEEEENNEEEGDFFDSDDSQSDQEEGNQSYKKKKSKHAPTEQSSKKRPNKIRDIPGLDVKKSSTLFQDIRFDKALGKADLSKVRQNYKFLDEYRENEINEIKSILTNKKLKNKLSGREINELEYEQKSLKSRLESLKSKDLQDKIIRDYQREHNSQNGGNKYYLKDSEKRKIIQKFKFDNMKKSQIDKVMERKRKRRLGKEFKQLEFNRPRN</sequence>
<accession>A0A9P8T6V8</accession>
<evidence type="ECO:0000256" key="5">
    <source>
        <dbReference type="ARBA" id="ARBA00023054"/>
    </source>
</evidence>
<evidence type="ECO:0000313" key="11">
    <source>
        <dbReference type="EMBL" id="KAH3667834.1"/>
    </source>
</evidence>
<dbReference type="PANTHER" id="PTHR21738">
    <property type="entry name" value="RIBOSOMAL RNA PROCESSING PROTEIN 36 HOMOLOG"/>
    <property type="match status" value="1"/>
</dbReference>
<evidence type="ECO:0000313" key="12">
    <source>
        <dbReference type="Proteomes" id="UP000769528"/>
    </source>
</evidence>
<dbReference type="GO" id="GO:0030686">
    <property type="term" value="C:90S preribosome"/>
    <property type="evidence" value="ECO:0007669"/>
    <property type="project" value="TreeGrafter"/>
</dbReference>
<reference evidence="11" key="1">
    <citation type="journal article" date="2021" name="Open Biol.">
        <title>Shared evolutionary footprints suggest mitochondrial oxidative damage underlies multiple complex I losses in fungi.</title>
        <authorList>
            <person name="Schikora-Tamarit M.A."/>
            <person name="Marcet-Houben M."/>
            <person name="Nosek J."/>
            <person name="Gabaldon T."/>
        </authorList>
    </citation>
    <scope>NUCLEOTIDE SEQUENCE</scope>
    <source>
        <strain evidence="11">CBS6341</strain>
    </source>
</reference>
<feature type="compositionally biased region" description="Acidic residues" evidence="10">
    <location>
        <begin position="89"/>
        <end position="113"/>
    </location>
</feature>
<dbReference type="EMBL" id="JAEUBF010001377">
    <property type="protein sequence ID" value="KAH3667834.1"/>
    <property type="molecule type" value="Genomic_DNA"/>
</dbReference>
<keyword evidence="12" id="KW-1185">Reference proteome</keyword>
<keyword evidence="6 9" id="KW-0539">Nucleus</keyword>
<proteinExistence type="inferred from homology"/>
<dbReference type="Pfam" id="PF06102">
    <property type="entry name" value="RRP36"/>
    <property type="match status" value="1"/>
</dbReference>
<comment type="caution">
    <text evidence="11">The sequence shown here is derived from an EMBL/GenBank/DDBJ whole genome shotgun (WGS) entry which is preliminary data.</text>
</comment>
<protein>
    <recommendedName>
        <fullName evidence="9">rRNA biogenesis protein RRP36</fullName>
    </recommendedName>
</protein>
<reference evidence="11" key="2">
    <citation type="submission" date="2021-01" db="EMBL/GenBank/DDBJ databases">
        <authorList>
            <person name="Schikora-Tamarit M.A."/>
        </authorList>
    </citation>
    <scope>NUCLEOTIDE SEQUENCE</scope>
    <source>
        <strain evidence="11">CBS6341</strain>
    </source>
</reference>
<dbReference type="OrthoDB" id="448446at2759"/>
<dbReference type="Proteomes" id="UP000769528">
    <property type="component" value="Unassembled WGS sequence"/>
</dbReference>
<dbReference type="AlphaFoldDB" id="A0A9P8T6V8"/>
<dbReference type="GO" id="GO:0005730">
    <property type="term" value="C:nucleolus"/>
    <property type="evidence" value="ECO:0007669"/>
    <property type="project" value="UniProtKB-SubCell"/>
</dbReference>
<evidence type="ECO:0000256" key="8">
    <source>
        <dbReference type="ARBA" id="ARBA00025053"/>
    </source>
</evidence>
<comment type="function">
    <text evidence="8 9">Component of the 90S pre-ribosome involved in the maturation of rRNAs. Required for early cleavages of the pre-RNAs in the 40S ribosomal subunit maturation pathway.</text>
</comment>
<dbReference type="PANTHER" id="PTHR21738:SF0">
    <property type="entry name" value="RIBOSOMAL RNA PROCESSING PROTEIN 36 HOMOLOG"/>
    <property type="match status" value="1"/>
</dbReference>
<dbReference type="GO" id="GO:0000462">
    <property type="term" value="P:maturation of SSU-rRNA from tricistronic rRNA transcript (SSU-rRNA, 5.8S rRNA, LSU-rRNA)"/>
    <property type="evidence" value="ECO:0007669"/>
    <property type="project" value="TreeGrafter"/>
</dbReference>
<evidence type="ECO:0000256" key="2">
    <source>
        <dbReference type="ARBA" id="ARBA00009418"/>
    </source>
</evidence>
<gene>
    <name evidence="11" type="ORF">WICMUC_005234</name>
</gene>
<evidence type="ECO:0000256" key="9">
    <source>
        <dbReference type="RuleBase" id="RU368027"/>
    </source>
</evidence>
<evidence type="ECO:0000256" key="3">
    <source>
        <dbReference type="ARBA" id="ARBA00022517"/>
    </source>
</evidence>
<keyword evidence="4 9" id="KW-0698">rRNA processing</keyword>
<comment type="subcellular location">
    <subcellularLocation>
        <location evidence="1 9">Nucleus</location>
        <location evidence="1 9">Nucleolus</location>
    </subcellularLocation>
</comment>
<comment type="subunit">
    <text evidence="9">Associates with 90S and pre-40S pre-ribosomal particles.</text>
</comment>
<feature type="compositionally biased region" description="Basic and acidic residues" evidence="10">
    <location>
        <begin position="69"/>
        <end position="88"/>
    </location>
</feature>
<evidence type="ECO:0000256" key="6">
    <source>
        <dbReference type="ARBA" id="ARBA00023242"/>
    </source>
</evidence>
<dbReference type="InterPro" id="IPR009292">
    <property type="entry name" value="RRP36"/>
</dbReference>